<evidence type="ECO:0000256" key="2">
    <source>
        <dbReference type="ARBA" id="ARBA00022801"/>
    </source>
</evidence>
<dbReference type="InterPro" id="IPR000322">
    <property type="entry name" value="Glyco_hydro_31_TIM"/>
</dbReference>
<name>D7CQ73_TRURR</name>
<evidence type="ECO:0000259" key="8">
    <source>
        <dbReference type="Pfam" id="PF21365"/>
    </source>
</evidence>
<dbReference type="HOGENOM" id="CLU_000631_7_2_0"/>
<evidence type="ECO:0000259" key="6">
    <source>
        <dbReference type="Pfam" id="PF13802"/>
    </source>
</evidence>
<dbReference type="GO" id="GO:0030246">
    <property type="term" value="F:carbohydrate binding"/>
    <property type="evidence" value="ECO:0007669"/>
    <property type="project" value="InterPro"/>
</dbReference>
<dbReference type="SUPFAM" id="SSF74650">
    <property type="entry name" value="Galactose mutarotase-like"/>
    <property type="match status" value="1"/>
</dbReference>
<dbReference type="PROSITE" id="PS00129">
    <property type="entry name" value="GLYCOSYL_HYDROL_F31_1"/>
    <property type="match status" value="1"/>
</dbReference>
<dbReference type="InterPro" id="IPR013780">
    <property type="entry name" value="Glyco_hydro_b"/>
</dbReference>
<dbReference type="OrthoDB" id="176168at2"/>
<dbReference type="AlphaFoldDB" id="D7CQ73"/>
<feature type="domain" description="DUF5110" evidence="7">
    <location>
        <begin position="712"/>
        <end position="778"/>
    </location>
</feature>
<dbReference type="InterPro" id="IPR048395">
    <property type="entry name" value="Glyco_hydro_31_C"/>
</dbReference>
<dbReference type="RefSeq" id="WP_013178224.1">
    <property type="nucleotide sequence ID" value="NC_014221.1"/>
</dbReference>
<evidence type="ECO:0000256" key="3">
    <source>
        <dbReference type="ARBA" id="ARBA00023295"/>
    </source>
</evidence>
<dbReference type="Pfam" id="PF17137">
    <property type="entry name" value="DUF5110"/>
    <property type="match status" value="1"/>
</dbReference>
<protein>
    <submittedName>
        <fullName evidence="9">Alpha-glucosidase</fullName>
        <ecNumber evidence="9">3.2.1.20</ecNumber>
    </submittedName>
</protein>
<dbReference type="GO" id="GO:0004558">
    <property type="term" value="F:alpha-1,4-glucosidase activity"/>
    <property type="evidence" value="ECO:0007669"/>
    <property type="project" value="UniProtKB-EC"/>
</dbReference>
<evidence type="ECO:0000259" key="7">
    <source>
        <dbReference type="Pfam" id="PF17137"/>
    </source>
</evidence>
<dbReference type="STRING" id="649638.Trad_1739"/>
<proteinExistence type="inferred from homology"/>
<dbReference type="GO" id="GO:0005975">
    <property type="term" value="P:carbohydrate metabolic process"/>
    <property type="evidence" value="ECO:0007669"/>
    <property type="project" value="InterPro"/>
</dbReference>
<dbReference type="Pfam" id="PF01055">
    <property type="entry name" value="Glyco_hydro_31_2nd"/>
    <property type="match status" value="1"/>
</dbReference>
<feature type="domain" description="Glycosyl hydrolase family 31 C-terminal" evidence="8">
    <location>
        <begin position="612"/>
        <end position="697"/>
    </location>
</feature>
<evidence type="ECO:0000313" key="9">
    <source>
        <dbReference type="EMBL" id="ADI14857.1"/>
    </source>
</evidence>
<dbReference type="Proteomes" id="UP000000379">
    <property type="component" value="Chromosome"/>
</dbReference>
<feature type="domain" description="Glycoside hydrolase family 31 TIM barrel" evidence="5">
    <location>
        <begin position="267"/>
        <end position="604"/>
    </location>
</feature>
<dbReference type="CDD" id="cd14752">
    <property type="entry name" value="GH31_N"/>
    <property type="match status" value="1"/>
</dbReference>
<sequence>MDTLEYNIHTDALTRPGALESHEASGRVFRAAFGRGRLELRSVADGILRVRFTPQARFAPRRSWAVTEPDDAFEAPDFAVSETAEGFRLALPFVTAHLARDGTLSFEKDGARFAEDAAPTGWAAASLDASTMRVREGDALPEGPASLELQLFKRLLPDESYYGFGQRTGMLERRGRLFTNWTFDPDWGHGRHQSNLYQAHPAFVAVRRGLAWGMFVNVTYYSQFDVGYTDWDTLRVTVHGGELDYYLFTGPTPAAVVEQLTRLTGRPLLPPLWALGYHQSRWGYKTEGEMRELVRAFRERDIPLDVLHFDIDYMRGYRDFTWDPERFPEPKKLLDDLKRQGVRAVTILDPGVKEDLGAGYAAADDGVAKDVFIKNPDGSRFTGYCWPDAALFPDFTREAVRRWWGDQLKESHVDTGVAGIWTDMNEPAIFDRPFSEGISQQAPMPLGNPQGEAGERTVHAEVHNLYGHLMSRATYEGLKRGRPDARPWVLTRSAFVGTQRYAASWMGDNSSWWEHLEMSVAQLASMSLLGVAWSGVDIGGFFENSNPELYARWIALGALYPFMRTHTCAGTRDQEPWSFGPEVEAVARDAIRLRYRLLPYLYTLAFEAFERGAPLFRPLVYDFPDDETARHIGDQAMVGPQLLVAPVTRPGVRQRALYLPEGAWYDFWTGARVRAGHSVVEAPLERLPVFVRGGSVLPLGNVRASTSAPLTELTLRVYGAEGGFTLVEDAGDGFGFERGEVARTPVRVSPRGDTSGGVRVTLGAREGGFTPHPRTVVLERLAPDAPERVTLDGREVAAEVRGGAVRVRFEDDGKEHVLEF</sequence>
<dbReference type="InterPro" id="IPR025887">
    <property type="entry name" value="Glyco_hydro_31_N_dom"/>
</dbReference>
<organism evidence="9 10">
    <name type="scientific">Truepera radiovictrix (strain DSM 17093 / CIP 108686 / LMG 22925 / RQ-24)</name>
    <dbReference type="NCBI Taxonomy" id="649638"/>
    <lineage>
        <taxon>Bacteria</taxon>
        <taxon>Thermotogati</taxon>
        <taxon>Deinococcota</taxon>
        <taxon>Deinococci</taxon>
        <taxon>Trueperales</taxon>
        <taxon>Trueperaceae</taxon>
        <taxon>Truepera</taxon>
    </lineage>
</organism>
<evidence type="ECO:0000259" key="5">
    <source>
        <dbReference type="Pfam" id="PF01055"/>
    </source>
</evidence>
<evidence type="ECO:0000256" key="4">
    <source>
        <dbReference type="RuleBase" id="RU361185"/>
    </source>
</evidence>
<dbReference type="Gene3D" id="2.60.40.1180">
    <property type="entry name" value="Golgi alpha-mannosidase II"/>
    <property type="match status" value="2"/>
</dbReference>
<reference evidence="9 10" key="2">
    <citation type="journal article" date="2011" name="Stand. Genomic Sci.">
        <title>Complete genome sequence of Truepera radiovictrix type strain (RQ-24).</title>
        <authorList>
            <person name="Ivanova N."/>
            <person name="Rohde C."/>
            <person name="Munk C."/>
            <person name="Nolan M."/>
            <person name="Lucas S."/>
            <person name="Del Rio T.G."/>
            <person name="Tice H."/>
            <person name="Deshpande S."/>
            <person name="Cheng J.F."/>
            <person name="Tapia R."/>
            <person name="Han C."/>
            <person name="Goodwin L."/>
            <person name="Pitluck S."/>
            <person name="Liolios K."/>
            <person name="Mavromatis K."/>
            <person name="Mikhailova N."/>
            <person name="Pati A."/>
            <person name="Chen A."/>
            <person name="Palaniappan K."/>
            <person name="Land M."/>
            <person name="Hauser L."/>
            <person name="Chang Y.J."/>
            <person name="Jeffries C.D."/>
            <person name="Brambilla E."/>
            <person name="Rohde M."/>
            <person name="Goker M."/>
            <person name="Tindall B.J."/>
            <person name="Woyke T."/>
            <person name="Bristow J."/>
            <person name="Eisen J.A."/>
            <person name="Markowitz V."/>
            <person name="Hugenholtz P."/>
            <person name="Kyrpides N.C."/>
            <person name="Klenk H.P."/>
            <person name="Lapidus A."/>
        </authorList>
    </citation>
    <scope>NUCLEOTIDE SEQUENCE [LARGE SCALE GENOMIC DNA]</scope>
    <source>
        <strain evidence="10">DSM 17093 / CIP 108686 / LMG 22925 / RQ-24</strain>
    </source>
</reference>
<dbReference type="EMBL" id="CP002049">
    <property type="protein sequence ID" value="ADI14857.1"/>
    <property type="molecule type" value="Genomic_DNA"/>
</dbReference>
<dbReference type="Gene3D" id="3.20.20.80">
    <property type="entry name" value="Glycosidases"/>
    <property type="match status" value="2"/>
</dbReference>
<dbReference type="SUPFAM" id="SSF51445">
    <property type="entry name" value="(Trans)glycosidases"/>
    <property type="match status" value="1"/>
</dbReference>
<evidence type="ECO:0000313" key="10">
    <source>
        <dbReference type="Proteomes" id="UP000000379"/>
    </source>
</evidence>
<feature type="domain" description="Glycoside hydrolase family 31 N-terminal" evidence="6">
    <location>
        <begin position="38"/>
        <end position="225"/>
    </location>
</feature>
<dbReference type="Pfam" id="PF13802">
    <property type="entry name" value="Gal_mutarotas_2"/>
    <property type="match status" value="1"/>
</dbReference>
<dbReference type="PANTHER" id="PTHR22762:SF166">
    <property type="entry name" value="ALPHA-GLUCOSIDASE"/>
    <property type="match status" value="1"/>
</dbReference>
<dbReference type="eggNOG" id="COG1501">
    <property type="taxonomic scope" value="Bacteria"/>
</dbReference>
<keyword evidence="3 4" id="KW-0326">Glycosidase</keyword>
<dbReference type="EC" id="3.2.1.20" evidence="9"/>
<keyword evidence="2 4" id="KW-0378">Hydrolase</keyword>
<dbReference type="CDD" id="cd06604">
    <property type="entry name" value="GH31_glucosidase_II_MalA"/>
    <property type="match status" value="1"/>
</dbReference>
<evidence type="ECO:0000256" key="1">
    <source>
        <dbReference type="ARBA" id="ARBA00007806"/>
    </source>
</evidence>
<dbReference type="PANTHER" id="PTHR22762">
    <property type="entry name" value="ALPHA-GLUCOSIDASE"/>
    <property type="match status" value="1"/>
</dbReference>
<dbReference type="CAZy" id="GH31">
    <property type="family name" value="Glycoside Hydrolase Family 31"/>
</dbReference>
<dbReference type="Gene3D" id="2.60.40.1760">
    <property type="entry name" value="glycosyl hydrolase (family 31)"/>
    <property type="match status" value="1"/>
</dbReference>
<dbReference type="InterPro" id="IPR011013">
    <property type="entry name" value="Gal_mutarotase_sf_dom"/>
</dbReference>
<gene>
    <name evidence="9" type="ordered locus">Trad_1739</name>
</gene>
<dbReference type="SUPFAM" id="SSF51011">
    <property type="entry name" value="Glycosyl hydrolase domain"/>
    <property type="match status" value="1"/>
</dbReference>
<dbReference type="InterPro" id="IPR030458">
    <property type="entry name" value="Glyco_hydro_31_AS"/>
</dbReference>
<dbReference type="KEGG" id="tra:Trad_1739"/>
<keyword evidence="10" id="KW-1185">Reference proteome</keyword>
<accession>D7CQ73</accession>
<reference evidence="10" key="1">
    <citation type="submission" date="2010-05" db="EMBL/GenBank/DDBJ databases">
        <title>The complete genome of Truepera radiovictris DSM 17093.</title>
        <authorList>
            <consortium name="US DOE Joint Genome Institute (JGI-PGF)"/>
            <person name="Lucas S."/>
            <person name="Copeland A."/>
            <person name="Lapidus A."/>
            <person name="Glavina del Rio T."/>
            <person name="Dalin E."/>
            <person name="Tice H."/>
            <person name="Bruce D."/>
            <person name="Goodwin L."/>
            <person name="Pitluck S."/>
            <person name="Kyrpides N."/>
            <person name="Mavromatis K."/>
            <person name="Ovchinnikova G."/>
            <person name="Munk A.C."/>
            <person name="Detter J.C."/>
            <person name="Han C."/>
            <person name="Tapia R."/>
            <person name="Land M."/>
            <person name="Hauser L."/>
            <person name="Markowitz V."/>
            <person name="Cheng J.-F."/>
            <person name="Hugenholtz P."/>
            <person name="Woyke T."/>
            <person name="Wu D."/>
            <person name="Tindall B."/>
            <person name="Pomrenke H.G."/>
            <person name="Brambilla E."/>
            <person name="Klenk H.-P."/>
            <person name="Eisen J.A."/>
        </authorList>
    </citation>
    <scope>NUCLEOTIDE SEQUENCE [LARGE SCALE GENOMIC DNA]</scope>
    <source>
        <strain evidence="10">DSM 17093 / CIP 108686 / LMG 22925 / RQ-24</strain>
    </source>
</reference>
<comment type="similarity">
    <text evidence="1 4">Belongs to the glycosyl hydrolase 31 family.</text>
</comment>
<dbReference type="InterPro" id="IPR033403">
    <property type="entry name" value="DUF5110"/>
</dbReference>
<dbReference type="Pfam" id="PF21365">
    <property type="entry name" value="Glyco_hydro_31_3rd"/>
    <property type="match status" value="1"/>
</dbReference>
<dbReference type="InterPro" id="IPR017853">
    <property type="entry name" value="GH"/>
</dbReference>